<keyword evidence="1" id="KW-0472">Membrane</keyword>
<organism evidence="2 3">
    <name type="scientific">candidate division WS6 bacterium GW2011_GWA2_37_6</name>
    <dbReference type="NCBI Taxonomy" id="1619087"/>
    <lineage>
        <taxon>Bacteria</taxon>
        <taxon>Candidatus Dojkabacteria</taxon>
    </lineage>
</organism>
<keyword evidence="1" id="KW-0812">Transmembrane</keyword>
<evidence type="ECO:0000256" key="1">
    <source>
        <dbReference type="SAM" id="Phobius"/>
    </source>
</evidence>
<protein>
    <submittedName>
        <fullName evidence="2">Uncharacterized protein</fullName>
    </submittedName>
</protein>
<evidence type="ECO:0000313" key="3">
    <source>
        <dbReference type="Proteomes" id="UP000034852"/>
    </source>
</evidence>
<reference evidence="2 3" key="1">
    <citation type="journal article" date="2015" name="Nature">
        <title>rRNA introns, odd ribosomes, and small enigmatic genomes across a large radiation of phyla.</title>
        <authorList>
            <person name="Brown C.T."/>
            <person name="Hug L.A."/>
            <person name="Thomas B.C."/>
            <person name="Sharon I."/>
            <person name="Castelle C.J."/>
            <person name="Singh A."/>
            <person name="Wilkins M.J."/>
            <person name="Williams K.H."/>
            <person name="Banfield J.F."/>
        </authorList>
    </citation>
    <scope>NUCLEOTIDE SEQUENCE [LARGE SCALE GENOMIC DNA]</scope>
</reference>
<gene>
    <name evidence="2" type="ORF">US52_C0010G0004</name>
</gene>
<evidence type="ECO:0000313" key="2">
    <source>
        <dbReference type="EMBL" id="KKQ36064.1"/>
    </source>
</evidence>
<keyword evidence="1" id="KW-1133">Transmembrane helix</keyword>
<dbReference type="Proteomes" id="UP000034852">
    <property type="component" value="Unassembled WGS sequence"/>
</dbReference>
<proteinExistence type="predicted"/>
<comment type="caution">
    <text evidence="2">The sequence shown here is derived from an EMBL/GenBank/DDBJ whole genome shotgun (WGS) entry which is preliminary data.</text>
</comment>
<dbReference type="Gene3D" id="3.10.120.10">
    <property type="entry name" value="Cytochrome b5-like heme/steroid binding domain"/>
    <property type="match status" value="1"/>
</dbReference>
<dbReference type="AlphaFoldDB" id="A0A0G0JH25"/>
<name>A0A0G0JH25_9BACT</name>
<dbReference type="InterPro" id="IPR036400">
    <property type="entry name" value="Cyt_B5-like_heme/steroid_sf"/>
</dbReference>
<dbReference type="EMBL" id="LBTH01000010">
    <property type="protein sequence ID" value="KKQ36064.1"/>
    <property type="molecule type" value="Genomic_DNA"/>
</dbReference>
<accession>A0A0G0JH25</accession>
<feature type="transmembrane region" description="Helical" evidence="1">
    <location>
        <begin position="20"/>
        <end position="38"/>
    </location>
</feature>
<dbReference type="SUPFAM" id="SSF55856">
    <property type="entry name" value="Cytochrome b5-like heme/steroid binding domain"/>
    <property type="match status" value="1"/>
</dbReference>
<sequence length="132" mass="14960">MPMTALSERKKRLLSKESLVILLALLVVVGLTISMVIFTRDENFDVEENENISNLTEEEYKQATTFDKTSIVDYASLDNCWIIYKDGVYELTSILNKVPEVKSGGCGKEYSKEFSRNSAQAISPYLVAYTRE</sequence>